<dbReference type="GO" id="GO:0005634">
    <property type="term" value="C:nucleus"/>
    <property type="evidence" value="ECO:0007669"/>
    <property type="project" value="UniProtKB-SubCell"/>
</dbReference>
<dbReference type="Pfam" id="PF00250">
    <property type="entry name" value="Forkhead"/>
    <property type="match status" value="1"/>
</dbReference>
<dbReference type="PRINTS" id="PR00053">
    <property type="entry name" value="FORKHEAD"/>
</dbReference>
<organism evidence="8 9">
    <name type="scientific">Daphnia magna</name>
    <dbReference type="NCBI Taxonomy" id="35525"/>
    <lineage>
        <taxon>Eukaryota</taxon>
        <taxon>Metazoa</taxon>
        <taxon>Ecdysozoa</taxon>
        <taxon>Arthropoda</taxon>
        <taxon>Crustacea</taxon>
        <taxon>Branchiopoda</taxon>
        <taxon>Diplostraca</taxon>
        <taxon>Cladocera</taxon>
        <taxon>Anomopoda</taxon>
        <taxon>Daphniidae</taxon>
        <taxon>Daphnia</taxon>
    </lineage>
</organism>
<feature type="compositionally biased region" description="Basic residues" evidence="7">
    <location>
        <begin position="477"/>
        <end position="494"/>
    </location>
</feature>
<dbReference type="Proteomes" id="UP000076858">
    <property type="component" value="Unassembled WGS sequence"/>
</dbReference>
<dbReference type="InterPro" id="IPR001766">
    <property type="entry name" value="Fork_head_dom"/>
</dbReference>
<dbReference type="InterPro" id="IPR030456">
    <property type="entry name" value="TF_fork_head_CS_2"/>
</dbReference>
<evidence type="ECO:0000256" key="6">
    <source>
        <dbReference type="PROSITE-ProRule" id="PRU00089"/>
    </source>
</evidence>
<proteinExistence type="predicted"/>
<dbReference type="SUPFAM" id="SSF46785">
    <property type="entry name" value="Winged helix' DNA-binding domain"/>
    <property type="match status" value="1"/>
</dbReference>
<dbReference type="EMBL" id="LRGB01000944">
    <property type="protein sequence ID" value="KZS14810.1"/>
    <property type="molecule type" value="Genomic_DNA"/>
</dbReference>
<feature type="compositionally biased region" description="Low complexity" evidence="7">
    <location>
        <begin position="445"/>
        <end position="456"/>
    </location>
</feature>
<evidence type="ECO:0000313" key="8">
    <source>
        <dbReference type="EMBL" id="KZS14810.1"/>
    </source>
</evidence>
<keyword evidence="9" id="KW-1185">Reference proteome</keyword>
<dbReference type="STRING" id="35525.A0A0P5Q7T1"/>
<evidence type="ECO:0000256" key="5">
    <source>
        <dbReference type="ARBA" id="ARBA00023242"/>
    </source>
</evidence>
<keyword evidence="3 6" id="KW-0238">DNA-binding</keyword>
<accession>A0A0P5Q7T1</accession>
<sequence length="494" mass="54812">MEMSNRFVGRSQRIYLQTPENGTLLLGLQDLTDNNNHPDVCIVQGHEVYILADGDGLTSSCDERNDLCPPVNQLEVRVIEGDSDHKSSAQDEELTSLSWLQNTNLLQSINLKAAAEQKKIIMEKKPVAKPVEQAPPTESDETESSWDGSNLSYPDATPPQPSPSQISLHSNNGDESSSKPPHSFSTLIFLAIESSASKALPVRDIYSWITQHFPYYRSAPVGWKNSVRHNLSLNKCFYKVECGLNLSKGSFWMVDPQHRPQLIQSLCKVSYIKAELIQDLMKETAPPVSLVATLPTKTRDLPVPQESTVKQTYKTISPPSSSSIRSNANLPDPKLFPFLSRRLAFNTVEDPDVEVSAAKAMLTLGQSHMMNNNRNELDCGVTNESSSCQSSPSDDHTYSFSPRPLVKPLPRKLHSIVGPLKRERAMEQKLAEHVPDMVRELEISSSEPISYDSSQSPRPIKLKRASATNKSNGLGRGRARGRGKSRGRGRAKCR</sequence>
<feature type="compositionally biased region" description="Polar residues" evidence="7">
    <location>
        <begin position="163"/>
        <end position="180"/>
    </location>
</feature>
<feature type="region of interest" description="Disordered" evidence="7">
    <location>
        <begin position="380"/>
        <end position="406"/>
    </location>
</feature>
<dbReference type="AlphaFoldDB" id="A0A0P5Q7T1"/>
<evidence type="ECO:0000256" key="3">
    <source>
        <dbReference type="ARBA" id="ARBA00023125"/>
    </source>
</evidence>
<dbReference type="PANTHER" id="PTHR13962">
    <property type="entry name" value="FORKHEAD BOX PROTEIN N3-LIKE PROTEIN-RELATED"/>
    <property type="match status" value="1"/>
</dbReference>
<dbReference type="GO" id="GO:0003700">
    <property type="term" value="F:DNA-binding transcription factor activity"/>
    <property type="evidence" value="ECO:0007669"/>
    <property type="project" value="InterPro"/>
</dbReference>
<keyword evidence="2" id="KW-0805">Transcription regulation</keyword>
<evidence type="ECO:0000313" key="9">
    <source>
        <dbReference type="Proteomes" id="UP000076858"/>
    </source>
</evidence>
<feature type="region of interest" description="Disordered" evidence="7">
    <location>
        <begin position="445"/>
        <end position="494"/>
    </location>
</feature>
<dbReference type="GO" id="GO:0000987">
    <property type="term" value="F:cis-regulatory region sequence-specific DNA binding"/>
    <property type="evidence" value="ECO:0007669"/>
    <property type="project" value="TreeGrafter"/>
</dbReference>
<dbReference type="InterPro" id="IPR036390">
    <property type="entry name" value="WH_DNA-bd_sf"/>
</dbReference>
<comment type="subcellular location">
    <subcellularLocation>
        <location evidence="1 6">Nucleus</location>
    </subcellularLocation>
</comment>
<dbReference type="OrthoDB" id="6355246at2759"/>
<protein>
    <submittedName>
        <fullName evidence="8">Putative Forkhead box protein J1</fullName>
    </submittedName>
</protein>
<evidence type="ECO:0000256" key="7">
    <source>
        <dbReference type="SAM" id="MobiDB-lite"/>
    </source>
</evidence>
<feature type="DNA-binding region" description="Fork-head" evidence="6">
    <location>
        <begin position="179"/>
        <end position="265"/>
    </location>
</feature>
<dbReference type="CDD" id="cd20031">
    <property type="entry name" value="FH_FOXN2-like"/>
    <property type="match status" value="1"/>
</dbReference>
<evidence type="ECO:0000256" key="4">
    <source>
        <dbReference type="ARBA" id="ARBA00023163"/>
    </source>
</evidence>
<dbReference type="PROSITE" id="PS50039">
    <property type="entry name" value="FORK_HEAD_3"/>
    <property type="match status" value="1"/>
</dbReference>
<dbReference type="PROSITE" id="PS00658">
    <property type="entry name" value="FORK_HEAD_2"/>
    <property type="match status" value="1"/>
</dbReference>
<gene>
    <name evidence="8" type="ORF">APZ42_020176</name>
</gene>
<comment type="caution">
    <text evidence="8">The sequence shown here is derived from an EMBL/GenBank/DDBJ whole genome shotgun (WGS) entry which is preliminary data.</text>
</comment>
<dbReference type="SMART" id="SM00339">
    <property type="entry name" value="FH"/>
    <property type="match status" value="1"/>
</dbReference>
<evidence type="ECO:0000256" key="1">
    <source>
        <dbReference type="ARBA" id="ARBA00004123"/>
    </source>
</evidence>
<dbReference type="InterPro" id="IPR036388">
    <property type="entry name" value="WH-like_DNA-bd_sf"/>
</dbReference>
<feature type="region of interest" description="Disordered" evidence="7">
    <location>
        <begin position="126"/>
        <end position="180"/>
    </location>
</feature>
<evidence type="ECO:0000256" key="2">
    <source>
        <dbReference type="ARBA" id="ARBA00023015"/>
    </source>
</evidence>
<keyword evidence="5 6" id="KW-0539">Nucleus</keyword>
<keyword evidence="4" id="KW-0804">Transcription</keyword>
<reference evidence="8 9" key="1">
    <citation type="submission" date="2016-03" db="EMBL/GenBank/DDBJ databases">
        <title>EvidentialGene: Evidence-directed Construction of Genes on Genomes.</title>
        <authorList>
            <person name="Gilbert D.G."/>
            <person name="Choi J.-H."/>
            <person name="Mockaitis K."/>
            <person name="Colbourne J."/>
            <person name="Pfrender M."/>
        </authorList>
    </citation>
    <scope>NUCLEOTIDE SEQUENCE [LARGE SCALE GENOMIC DNA]</scope>
    <source>
        <strain evidence="8 9">Xinb3</strain>
        <tissue evidence="8">Complete organism</tissue>
    </source>
</reference>
<dbReference type="Gene3D" id="1.10.10.10">
    <property type="entry name" value="Winged helix-like DNA-binding domain superfamily/Winged helix DNA-binding domain"/>
    <property type="match status" value="1"/>
</dbReference>
<dbReference type="InterPro" id="IPR018122">
    <property type="entry name" value="TF_fork_head_CS_1"/>
</dbReference>
<dbReference type="PROSITE" id="PS00657">
    <property type="entry name" value="FORK_HEAD_1"/>
    <property type="match status" value="1"/>
</dbReference>
<name>A0A0P5Q7T1_9CRUS</name>
<dbReference type="InterPro" id="IPR047119">
    <property type="entry name" value="FOXN2/3-like"/>
</dbReference>